<name>A0A0K1JEC1_9MICO</name>
<evidence type="ECO:0000259" key="3">
    <source>
        <dbReference type="Pfam" id="PF00294"/>
    </source>
</evidence>
<organism evidence="4 5">
    <name type="scientific">Luteipulveratus mongoliensis</name>
    <dbReference type="NCBI Taxonomy" id="571913"/>
    <lineage>
        <taxon>Bacteria</taxon>
        <taxon>Bacillati</taxon>
        <taxon>Actinomycetota</taxon>
        <taxon>Actinomycetes</taxon>
        <taxon>Micrococcales</taxon>
        <taxon>Dermacoccaceae</taxon>
        <taxon>Luteipulveratus</taxon>
    </lineage>
</organism>
<dbReference type="SUPFAM" id="SSF53613">
    <property type="entry name" value="Ribokinase-like"/>
    <property type="match status" value="1"/>
</dbReference>
<evidence type="ECO:0000256" key="2">
    <source>
        <dbReference type="ARBA" id="ARBA00022777"/>
    </source>
</evidence>
<dbReference type="RefSeq" id="WP_052589692.1">
    <property type="nucleotide sequence ID" value="NZ_CP011112.1"/>
</dbReference>
<keyword evidence="1" id="KW-0808">Transferase</keyword>
<dbReference type="InterPro" id="IPR011611">
    <property type="entry name" value="PfkB_dom"/>
</dbReference>
<dbReference type="PANTHER" id="PTHR10584">
    <property type="entry name" value="SUGAR KINASE"/>
    <property type="match status" value="1"/>
</dbReference>
<dbReference type="PATRIC" id="fig|571913.6.peg.608"/>
<evidence type="ECO:0000313" key="5">
    <source>
        <dbReference type="Proteomes" id="UP000066480"/>
    </source>
</evidence>
<dbReference type="Gene3D" id="3.40.1190.20">
    <property type="match status" value="1"/>
</dbReference>
<dbReference type="OrthoDB" id="9808601at2"/>
<dbReference type="InterPro" id="IPR002173">
    <property type="entry name" value="Carboh/pur_kinase_PfkB_CS"/>
</dbReference>
<dbReference type="STRING" id="571913.VV02_02970"/>
<dbReference type="Pfam" id="PF00294">
    <property type="entry name" value="PfkB"/>
    <property type="match status" value="1"/>
</dbReference>
<feature type="domain" description="Carbohydrate kinase PfkB" evidence="3">
    <location>
        <begin position="186"/>
        <end position="272"/>
    </location>
</feature>
<dbReference type="GO" id="GO:0016301">
    <property type="term" value="F:kinase activity"/>
    <property type="evidence" value="ECO:0007669"/>
    <property type="project" value="UniProtKB-KW"/>
</dbReference>
<evidence type="ECO:0000313" key="4">
    <source>
        <dbReference type="EMBL" id="AKU15062.1"/>
    </source>
</evidence>
<dbReference type="PROSITE" id="PS00584">
    <property type="entry name" value="PFKB_KINASES_2"/>
    <property type="match status" value="1"/>
</dbReference>
<dbReference type="EMBL" id="CP011112">
    <property type="protein sequence ID" value="AKU15062.1"/>
    <property type="molecule type" value="Genomic_DNA"/>
</dbReference>
<dbReference type="Proteomes" id="UP000066480">
    <property type="component" value="Chromosome"/>
</dbReference>
<protein>
    <recommendedName>
        <fullName evidence="3">Carbohydrate kinase PfkB domain-containing protein</fullName>
    </recommendedName>
</protein>
<gene>
    <name evidence="4" type="ORF">VV02_02970</name>
</gene>
<reference evidence="4 5" key="1">
    <citation type="submission" date="2015-03" db="EMBL/GenBank/DDBJ databases">
        <title>Luteipulveratus halotolerans sp. nov., a novel actinobacterium (Dermacoccaceae) from Sarawak, Malaysia.</title>
        <authorList>
            <person name="Juboi H."/>
            <person name="Basik A."/>
            <person name="Shamsul S.S."/>
            <person name="Arnold P."/>
            <person name="Schmitt E.K."/>
            <person name="Sanglier J.-J."/>
            <person name="Yeo T."/>
        </authorList>
    </citation>
    <scope>NUCLEOTIDE SEQUENCE [LARGE SCALE GENOMIC DNA]</scope>
    <source>
        <strain evidence="4 5">MN07-A0370</strain>
    </source>
</reference>
<evidence type="ECO:0000256" key="1">
    <source>
        <dbReference type="ARBA" id="ARBA00022679"/>
    </source>
</evidence>
<keyword evidence="2" id="KW-0418">Kinase</keyword>
<dbReference type="InterPro" id="IPR029056">
    <property type="entry name" value="Ribokinase-like"/>
</dbReference>
<dbReference type="PANTHER" id="PTHR10584:SF166">
    <property type="entry name" value="RIBOKINASE"/>
    <property type="match status" value="1"/>
</dbReference>
<proteinExistence type="predicted"/>
<keyword evidence="5" id="KW-1185">Reference proteome</keyword>
<sequence length="284" mass="30104">MADVVVCGPVSWNQIVYLDALPDARPQTVLAQDSYETLGGTSAGKALHLHDRGRSVRLRTVVGDDDTGRLILDALERAHVRTEPLCVAGPSERHLNLMTREGERVSVYLSTPAEPPPLDVETLRDACAVVLDLAPWTRTIAGGLQRGDLPVWTDLHDYDGSADFHRPFLEAATHVLLSADALDGPADFLHRLIDDGAQLGVCTFGADGALAVDAAHREWRVAAVPVEHLADTNGAGDAFFAGLLDASLDGLDTGACLEAAAAQAVVALQSRHLSPLIDAAAYDA</sequence>
<dbReference type="KEGG" id="lmoi:VV02_02970"/>
<dbReference type="AlphaFoldDB" id="A0A0K1JEC1"/>
<accession>A0A0K1JEC1</accession>